<feature type="compositionally biased region" description="Basic residues" evidence="1">
    <location>
        <begin position="73"/>
        <end position="94"/>
    </location>
</feature>
<dbReference type="Proteomes" id="UP001162029">
    <property type="component" value="Unassembled WGS sequence"/>
</dbReference>
<dbReference type="EMBL" id="CANTFM010001375">
    <property type="protein sequence ID" value="CAI5738816.1"/>
    <property type="molecule type" value="Genomic_DNA"/>
</dbReference>
<dbReference type="InterPro" id="IPR046341">
    <property type="entry name" value="SET_dom_sf"/>
</dbReference>
<dbReference type="Pfam" id="PF00856">
    <property type="entry name" value="SET"/>
    <property type="match status" value="1"/>
</dbReference>
<keyword evidence="4" id="KW-1185">Reference proteome</keyword>
<dbReference type="PROSITE" id="PS50280">
    <property type="entry name" value="SET"/>
    <property type="match status" value="1"/>
</dbReference>
<evidence type="ECO:0000313" key="4">
    <source>
        <dbReference type="Proteomes" id="UP001162029"/>
    </source>
</evidence>
<protein>
    <recommendedName>
        <fullName evidence="2">SET domain-containing protein</fullName>
    </recommendedName>
</protein>
<dbReference type="AlphaFoldDB" id="A0AAV0UU40"/>
<reference evidence="3" key="1">
    <citation type="submission" date="2022-12" db="EMBL/GenBank/DDBJ databases">
        <authorList>
            <person name="Webb A."/>
        </authorList>
    </citation>
    <scope>NUCLEOTIDE SEQUENCE</scope>
    <source>
        <strain evidence="3">Pd1</strain>
    </source>
</reference>
<proteinExistence type="predicted"/>
<name>A0AAV0UU40_9STRA</name>
<feature type="compositionally biased region" description="Basic and acidic residues" evidence="1">
    <location>
        <begin position="120"/>
        <end position="129"/>
    </location>
</feature>
<feature type="domain" description="SET" evidence="2">
    <location>
        <begin position="210"/>
        <end position="372"/>
    </location>
</feature>
<dbReference type="SMART" id="SM00317">
    <property type="entry name" value="SET"/>
    <property type="match status" value="1"/>
</dbReference>
<organism evidence="3 4">
    <name type="scientific">Peronospora destructor</name>
    <dbReference type="NCBI Taxonomy" id="86335"/>
    <lineage>
        <taxon>Eukaryota</taxon>
        <taxon>Sar</taxon>
        <taxon>Stramenopiles</taxon>
        <taxon>Oomycota</taxon>
        <taxon>Peronosporomycetes</taxon>
        <taxon>Peronosporales</taxon>
        <taxon>Peronosporaceae</taxon>
        <taxon>Peronospora</taxon>
    </lineage>
</organism>
<dbReference type="Gene3D" id="2.170.270.10">
    <property type="entry name" value="SET domain"/>
    <property type="match status" value="1"/>
</dbReference>
<feature type="region of interest" description="Disordered" evidence="1">
    <location>
        <begin position="73"/>
        <end position="153"/>
    </location>
</feature>
<gene>
    <name evidence="3" type="ORF">PDE001_LOCUS7018</name>
</gene>
<evidence type="ECO:0000259" key="2">
    <source>
        <dbReference type="PROSITE" id="PS50280"/>
    </source>
</evidence>
<evidence type="ECO:0000256" key="1">
    <source>
        <dbReference type="SAM" id="MobiDB-lite"/>
    </source>
</evidence>
<dbReference type="InterPro" id="IPR001214">
    <property type="entry name" value="SET_dom"/>
</dbReference>
<accession>A0AAV0UU40</accession>
<dbReference type="SUPFAM" id="SSF82199">
    <property type="entry name" value="SET domain"/>
    <property type="match status" value="1"/>
</dbReference>
<dbReference type="CDD" id="cd08161">
    <property type="entry name" value="SET"/>
    <property type="match status" value="1"/>
</dbReference>
<comment type="caution">
    <text evidence="3">The sequence shown here is derived from an EMBL/GenBank/DDBJ whole genome shotgun (WGS) entry which is preliminary data.</text>
</comment>
<sequence>MATEARSSTGTLEDKPPWRTKAYVPEMWPLPREVAPAELKKEDFDTNAEYREAQHARSCLLWRAAFVKRAKKGRDRLGLRKTTRKKSHTKKMKRSGVTIIRGAGQAARPTVNGPGNRPDTGNDDKRGSDGDDGTNGEPGSPGNEVEGSVDDRAGDGEEELDEVIGLTQTDIGEKEAIPGTRRWLVNNVSVVQHVAWPMDVPLVIKIQNLSQISFDITGVREGKCGCVTWCEITQCANAAESQVCEETCSVGARMCQNRFRTCRLHLRVTRQGIGVFASKASSTTDRGVSILGCICPHPAPRGSVYHLPEPEGRRRAPSLVSADDGGSKARFVAHSCTLNTVYEEARGRRRVMVSLVSLFAIKTGEEITVDYTGNTGGPLWFHCHCPAHRAPLCSLV</sequence>
<evidence type="ECO:0000313" key="3">
    <source>
        <dbReference type="EMBL" id="CAI5738816.1"/>
    </source>
</evidence>